<gene>
    <name evidence="1" type="ORF">H8B09_16540</name>
</gene>
<evidence type="ECO:0000313" key="2">
    <source>
        <dbReference type="Proteomes" id="UP000609346"/>
    </source>
</evidence>
<sequence>MKYIEVGFGNTWVVRTETEFDDGTEIEQKGIIKPIVFHSFYLRIWIGKTVFIWNSKDGFKKMSKPRRTFKLIVGLASYLPKTEA</sequence>
<dbReference type="InterPro" id="IPR025009">
    <property type="entry name" value="DUF3977"/>
</dbReference>
<dbReference type="Proteomes" id="UP000609346">
    <property type="component" value="Unassembled WGS sequence"/>
</dbReference>
<evidence type="ECO:0000313" key="1">
    <source>
        <dbReference type="EMBL" id="MBD3920372.1"/>
    </source>
</evidence>
<comment type="caution">
    <text evidence="1">The sequence shown here is derived from an EMBL/GenBank/DDBJ whole genome shotgun (WGS) entry which is preliminary data.</text>
</comment>
<dbReference type="EMBL" id="JACXZA010000004">
    <property type="protein sequence ID" value="MBD3920372.1"/>
    <property type="molecule type" value="Genomic_DNA"/>
</dbReference>
<name>A0ABR8MWM8_9BACL</name>
<dbReference type="RefSeq" id="WP_191205142.1">
    <property type="nucleotide sequence ID" value="NZ_JACXZA010000004.1"/>
</dbReference>
<keyword evidence="2" id="KW-1185">Reference proteome</keyword>
<dbReference type="Pfam" id="PF13122">
    <property type="entry name" value="DUF3977"/>
    <property type="match status" value="1"/>
</dbReference>
<protein>
    <submittedName>
        <fullName evidence="1">DUF3977 family protein</fullName>
    </submittedName>
</protein>
<organism evidence="1 2">
    <name type="scientific">Paenibacillus terricola</name>
    <dbReference type="NCBI Taxonomy" id="2763503"/>
    <lineage>
        <taxon>Bacteria</taxon>
        <taxon>Bacillati</taxon>
        <taxon>Bacillota</taxon>
        <taxon>Bacilli</taxon>
        <taxon>Bacillales</taxon>
        <taxon>Paenibacillaceae</taxon>
        <taxon>Paenibacillus</taxon>
    </lineage>
</organism>
<proteinExistence type="predicted"/>
<accession>A0ABR8MWM8</accession>
<reference evidence="1 2" key="1">
    <citation type="submission" date="2020-09" db="EMBL/GenBank/DDBJ databases">
        <title>Paenibacillus sp. strain PR3 16S rRNA gene Genome sequencing and assembly.</title>
        <authorList>
            <person name="Kim J."/>
        </authorList>
    </citation>
    <scope>NUCLEOTIDE SEQUENCE [LARGE SCALE GENOMIC DNA]</scope>
    <source>
        <strain evidence="1 2">PR3</strain>
    </source>
</reference>